<accession>A0A926IG70</accession>
<dbReference type="RefSeq" id="WP_262430737.1">
    <property type="nucleotide sequence ID" value="NZ_JACRTG010000033.1"/>
</dbReference>
<feature type="transmembrane region" description="Helical" evidence="1">
    <location>
        <begin position="118"/>
        <end position="140"/>
    </location>
</feature>
<keyword evidence="3" id="KW-1185">Reference proteome</keyword>
<dbReference type="EMBL" id="JACRTG010000033">
    <property type="protein sequence ID" value="MBC8589272.1"/>
    <property type="molecule type" value="Genomic_DNA"/>
</dbReference>
<keyword evidence="1" id="KW-1133">Transmembrane helix</keyword>
<name>A0A926IG70_9FIRM</name>
<dbReference type="Proteomes" id="UP000601171">
    <property type="component" value="Unassembled WGS sequence"/>
</dbReference>
<feature type="transmembrane region" description="Helical" evidence="1">
    <location>
        <begin position="198"/>
        <end position="215"/>
    </location>
</feature>
<keyword evidence="1" id="KW-0812">Transmembrane</keyword>
<gene>
    <name evidence="2" type="ORF">H8707_13710</name>
</gene>
<evidence type="ECO:0000313" key="3">
    <source>
        <dbReference type="Proteomes" id="UP000601171"/>
    </source>
</evidence>
<feature type="transmembrane region" description="Helical" evidence="1">
    <location>
        <begin position="13"/>
        <end position="34"/>
    </location>
</feature>
<dbReference type="AlphaFoldDB" id="A0A926IG70"/>
<protein>
    <submittedName>
        <fullName evidence="2">DUF5058 family protein</fullName>
    </submittedName>
</protein>
<organism evidence="2 3">
    <name type="scientific">Paratissierella segnis</name>
    <dbReference type="NCBI Taxonomy" id="2763679"/>
    <lineage>
        <taxon>Bacteria</taxon>
        <taxon>Bacillati</taxon>
        <taxon>Bacillota</taxon>
        <taxon>Tissierellia</taxon>
        <taxon>Tissierellales</taxon>
        <taxon>Tissierellaceae</taxon>
        <taxon>Paratissierella</taxon>
    </lineage>
</organism>
<feature type="transmembrane region" description="Helical" evidence="1">
    <location>
        <begin position="161"/>
        <end position="178"/>
    </location>
</feature>
<feature type="transmembrane region" description="Helical" evidence="1">
    <location>
        <begin position="55"/>
        <end position="80"/>
    </location>
</feature>
<dbReference type="Pfam" id="PF16481">
    <property type="entry name" value="DUF5058"/>
    <property type="match status" value="1"/>
</dbReference>
<proteinExistence type="predicted"/>
<dbReference type="InterPro" id="IPR032479">
    <property type="entry name" value="DUF5058"/>
</dbReference>
<comment type="caution">
    <text evidence="2">The sequence shown here is derived from an EMBL/GenBank/DDBJ whole genome shotgun (WGS) entry which is preliminary data.</text>
</comment>
<reference evidence="2" key="1">
    <citation type="submission" date="2020-08" db="EMBL/GenBank/DDBJ databases">
        <title>Genome public.</title>
        <authorList>
            <person name="Liu C."/>
            <person name="Sun Q."/>
        </authorList>
    </citation>
    <scope>NUCLEOTIDE SEQUENCE</scope>
    <source>
        <strain evidence="2">BX21</strain>
    </source>
</reference>
<evidence type="ECO:0000313" key="2">
    <source>
        <dbReference type="EMBL" id="MBC8589272.1"/>
    </source>
</evidence>
<sequence>MNLNETLKLANSLSMWLCILPLLSLVFFQAWKFWRIGMKYKNEFSISSEDVRASMRSGIIATLGPALSIFAVGLGLMVQIGAPLTLSRLSIIGNAMYESFAAQFAASAMGTTLGAENFTYAVFTCCVFVMNLGGIAMLILPLISIRPVSYATQKATKKGGILGRVIGTSAALASFGYTSLNYFSGSKYTLLSGIDAKYTISVLVGAGSMLFFSLFGKKKKISWMREWSLAFSIILGAVSTILF</sequence>
<evidence type="ECO:0000256" key="1">
    <source>
        <dbReference type="SAM" id="Phobius"/>
    </source>
</evidence>
<keyword evidence="1" id="KW-0472">Membrane</keyword>